<dbReference type="EMBL" id="MRTP01000001">
    <property type="protein sequence ID" value="OMF57561.1"/>
    <property type="molecule type" value="Genomic_DNA"/>
</dbReference>
<keyword evidence="4" id="KW-1185">Reference proteome</keyword>
<reference evidence="3 4" key="1">
    <citation type="submission" date="2016-11" db="EMBL/GenBank/DDBJ databases">
        <title>Paenibacillus species isolates.</title>
        <authorList>
            <person name="Beno S.M."/>
        </authorList>
    </citation>
    <scope>NUCLEOTIDE SEQUENCE [LARGE SCALE GENOMIC DNA]</scope>
    <source>
        <strain evidence="3 4">FSL R5-0378</strain>
    </source>
</reference>
<dbReference type="Gene3D" id="1.10.10.1100">
    <property type="entry name" value="BFD-like [2Fe-2S]-binding domain"/>
    <property type="match status" value="1"/>
</dbReference>
<dbReference type="Proteomes" id="UP000187172">
    <property type="component" value="Unassembled WGS sequence"/>
</dbReference>
<comment type="caution">
    <text evidence="3">The sequence shown here is derived from an EMBL/GenBank/DDBJ whole genome shotgun (WGS) entry which is preliminary data.</text>
</comment>
<organism evidence="3 4">
    <name type="scientific">Paenibacillus rhizosphaerae</name>
    <dbReference type="NCBI Taxonomy" id="297318"/>
    <lineage>
        <taxon>Bacteria</taxon>
        <taxon>Bacillati</taxon>
        <taxon>Bacillota</taxon>
        <taxon>Bacilli</taxon>
        <taxon>Bacillales</taxon>
        <taxon>Paenibacillaceae</taxon>
        <taxon>Paenibacillus</taxon>
    </lineage>
</organism>
<evidence type="ECO:0000256" key="1">
    <source>
        <dbReference type="ARBA" id="ARBA00023002"/>
    </source>
</evidence>
<dbReference type="RefSeq" id="WP_076165514.1">
    <property type="nucleotide sequence ID" value="NZ_MRTP01000001.1"/>
</dbReference>
<sequence length="90" mass="10246">MSTSNLIVCRCEEVTLEQLEQAYQSGCCTARQIKMKTRETMGACQGRVCRQMLDAWVHMKNPQLPRDAEQLSYRPPIRPVTFGQLAKGEV</sequence>
<gene>
    <name evidence="3" type="ORF">BK138_02885</name>
</gene>
<dbReference type="PANTHER" id="PTHR42949">
    <property type="entry name" value="ANAEROBIC GLYCEROL-3-PHOSPHATE DEHYDROGENASE SUBUNIT B"/>
    <property type="match status" value="1"/>
</dbReference>
<dbReference type="InterPro" id="IPR041854">
    <property type="entry name" value="BFD-like_2Fe2S-bd_dom_sf"/>
</dbReference>
<proteinExistence type="predicted"/>
<feature type="domain" description="BFD-like [2Fe-2S]-binding" evidence="2">
    <location>
        <begin position="7"/>
        <end position="54"/>
    </location>
</feature>
<dbReference type="GO" id="GO:0016491">
    <property type="term" value="F:oxidoreductase activity"/>
    <property type="evidence" value="ECO:0007669"/>
    <property type="project" value="UniProtKB-KW"/>
</dbReference>
<evidence type="ECO:0000313" key="4">
    <source>
        <dbReference type="Proteomes" id="UP000187172"/>
    </source>
</evidence>
<dbReference type="STRING" id="297318.BK138_02885"/>
<protein>
    <recommendedName>
        <fullName evidence="2">BFD-like [2Fe-2S]-binding domain-containing protein</fullName>
    </recommendedName>
</protein>
<dbReference type="PANTHER" id="PTHR42949:SF3">
    <property type="entry name" value="ANAEROBIC GLYCEROL-3-PHOSPHATE DEHYDROGENASE SUBUNIT B"/>
    <property type="match status" value="1"/>
</dbReference>
<name>A0A1R1F0I9_9BACL</name>
<dbReference type="InterPro" id="IPR051691">
    <property type="entry name" value="Metab_Enz_Cyan_OpOx_G3PDH"/>
</dbReference>
<evidence type="ECO:0000259" key="2">
    <source>
        <dbReference type="Pfam" id="PF04324"/>
    </source>
</evidence>
<accession>A0A1R1F0I9</accession>
<keyword evidence="1" id="KW-0560">Oxidoreductase</keyword>
<dbReference type="Pfam" id="PF04324">
    <property type="entry name" value="Fer2_BFD"/>
    <property type="match status" value="1"/>
</dbReference>
<evidence type="ECO:0000313" key="3">
    <source>
        <dbReference type="EMBL" id="OMF57561.1"/>
    </source>
</evidence>
<dbReference type="AlphaFoldDB" id="A0A1R1F0I9"/>
<dbReference type="InterPro" id="IPR007419">
    <property type="entry name" value="BFD-like_2Fe2S-bd_dom"/>
</dbReference>